<evidence type="ECO:0000259" key="1">
    <source>
        <dbReference type="Pfam" id="PF23944"/>
    </source>
</evidence>
<dbReference type="Proteomes" id="UP000824063">
    <property type="component" value="Unassembled WGS sequence"/>
</dbReference>
<comment type="caution">
    <text evidence="2">The sequence shown here is derived from an EMBL/GenBank/DDBJ whole genome shotgun (WGS) entry which is preliminary data.</text>
</comment>
<dbReference type="InterPro" id="IPR055702">
    <property type="entry name" value="DUF7278"/>
</dbReference>
<protein>
    <recommendedName>
        <fullName evidence="1">DUF7278 domain-containing protein</fullName>
    </recommendedName>
</protein>
<dbReference type="Pfam" id="PF23944">
    <property type="entry name" value="DUF7278"/>
    <property type="match status" value="1"/>
</dbReference>
<reference evidence="2" key="2">
    <citation type="submission" date="2021-04" db="EMBL/GenBank/DDBJ databases">
        <authorList>
            <person name="Gilroy R."/>
        </authorList>
    </citation>
    <scope>NUCLEOTIDE SEQUENCE</scope>
    <source>
        <strain evidence="2">CHK172-16539</strain>
    </source>
</reference>
<gene>
    <name evidence="2" type="ORF">IAA20_04500</name>
</gene>
<accession>A0A9D2F670</accession>
<dbReference type="EMBL" id="DXBN01000103">
    <property type="protein sequence ID" value="HIZ53180.1"/>
    <property type="molecule type" value="Genomic_DNA"/>
</dbReference>
<proteinExistence type="predicted"/>
<evidence type="ECO:0000313" key="2">
    <source>
        <dbReference type="EMBL" id="HIZ53180.1"/>
    </source>
</evidence>
<reference evidence="2" key="1">
    <citation type="journal article" date="2021" name="PeerJ">
        <title>Extensive microbial diversity within the chicken gut microbiome revealed by metagenomics and culture.</title>
        <authorList>
            <person name="Gilroy R."/>
            <person name="Ravi A."/>
            <person name="Getino M."/>
            <person name="Pursley I."/>
            <person name="Horton D.L."/>
            <person name="Alikhan N.F."/>
            <person name="Baker D."/>
            <person name="Gharbi K."/>
            <person name="Hall N."/>
            <person name="Watson M."/>
            <person name="Adriaenssens E.M."/>
            <person name="Foster-Nyarko E."/>
            <person name="Jarju S."/>
            <person name="Secka A."/>
            <person name="Antonio M."/>
            <person name="Oren A."/>
            <person name="Chaudhuri R.R."/>
            <person name="La Ragione R."/>
            <person name="Hildebrand F."/>
            <person name="Pallen M.J."/>
        </authorList>
    </citation>
    <scope>NUCLEOTIDE SEQUENCE</scope>
    <source>
        <strain evidence="2">CHK172-16539</strain>
    </source>
</reference>
<dbReference type="AlphaFoldDB" id="A0A9D2F670"/>
<evidence type="ECO:0000313" key="3">
    <source>
        <dbReference type="Proteomes" id="UP000824063"/>
    </source>
</evidence>
<sequence length="341" mass="39551">MTFFEALEWINWKNLSPELRLQVMNQVLMYFVSPLKYISDVEYTNFELGGVKCETFECSIDSERFVLIPGNQEAILGWNFGTQGLPVSAWEHDGNIESTYYLKLKESYGLETTEEWDAFVNESTSPLRKVSIPPMLVQKSALPVGAKSIGELNTVTGEFIGVVEAFLPIEETVRQYFKGAMTLEDCFEIMQAAEIFEENIFYARSDRDSDTYQIFTHQNETYTSLKKKVEADLFELLDEDAWEYALGAGTRKLFRWPRYLDQRPKITDYNMFGLAVSTTNSYWELTDSPFLKLEKMADVGIPLFDRLPLATYYRSRKLRANEEILKPMDYAYRKAIIIRSE</sequence>
<name>A0A9D2F670_9ENTE</name>
<organism evidence="2 3">
    <name type="scientific">Candidatus Enterococcus avicola</name>
    <dbReference type="NCBI Taxonomy" id="2838561"/>
    <lineage>
        <taxon>Bacteria</taxon>
        <taxon>Bacillati</taxon>
        <taxon>Bacillota</taxon>
        <taxon>Bacilli</taxon>
        <taxon>Lactobacillales</taxon>
        <taxon>Enterococcaceae</taxon>
        <taxon>Enterococcus</taxon>
    </lineage>
</organism>
<feature type="domain" description="DUF7278" evidence="1">
    <location>
        <begin position="149"/>
        <end position="216"/>
    </location>
</feature>